<accession>E6MIA3</accession>
<sequence length="44" mass="5173">MLCYHETSLWQRCKATKKSGIRKITFRFPDCIVSDSQSMLHRIG</sequence>
<dbReference type="AlphaFoldDB" id="E6MIA3"/>
<organism evidence="1 2">
    <name type="scientific">Pseudoramibacter alactolyticus ATCC 23263</name>
    <dbReference type="NCBI Taxonomy" id="887929"/>
    <lineage>
        <taxon>Bacteria</taxon>
        <taxon>Bacillati</taxon>
        <taxon>Bacillota</taxon>
        <taxon>Clostridia</taxon>
        <taxon>Eubacteriales</taxon>
        <taxon>Eubacteriaceae</taxon>
        <taxon>Pseudoramibacter</taxon>
    </lineage>
</organism>
<comment type="caution">
    <text evidence="1">The sequence shown here is derived from an EMBL/GenBank/DDBJ whole genome shotgun (WGS) entry which is preliminary data.</text>
</comment>
<evidence type="ECO:0000313" key="1">
    <source>
        <dbReference type="EMBL" id="EFV01255.1"/>
    </source>
</evidence>
<dbReference type="Proteomes" id="UP000004754">
    <property type="component" value="Unassembled WGS sequence"/>
</dbReference>
<gene>
    <name evidence="1" type="ORF">HMP0721_1636</name>
</gene>
<dbReference type="STRING" id="887929.HMP0721_1636"/>
<dbReference type="EMBL" id="AEQN01000022">
    <property type="protein sequence ID" value="EFV01255.1"/>
    <property type="molecule type" value="Genomic_DNA"/>
</dbReference>
<keyword evidence="2" id="KW-1185">Reference proteome</keyword>
<reference evidence="1 2" key="1">
    <citation type="submission" date="2010-12" db="EMBL/GenBank/DDBJ databases">
        <authorList>
            <person name="Muzny D."/>
            <person name="Qin X."/>
            <person name="Deng J."/>
            <person name="Jiang H."/>
            <person name="Liu Y."/>
            <person name="Qu J."/>
            <person name="Song X.-Z."/>
            <person name="Zhang L."/>
            <person name="Thornton R."/>
            <person name="Coyle M."/>
            <person name="Francisco L."/>
            <person name="Jackson L."/>
            <person name="Javaid M."/>
            <person name="Korchina V."/>
            <person name="Kovar C."/>
            <person name="Mata R."/>
            <person name="Mathew T."/>
            <person name="Ngo R."/>
            <person name="Nguyen L."/>
            <person name="Nguyen N."/>
            <person name="Okwuonu G."/>
            <person name="Ongeri F."/>
            <person name="Pham C."/>
            <person name="Simmons D."/>
            <person name="Wilczek-Boney K."/>
            <person name="Hale W."/>
            <person name="Jakkamsetti A."/>
            <person name="Pham P."/>
            <person name="Ruth R."/>
            <person name="San Lucas F."/>
            <person name="Warren J."/>
            <person name="Zhang J."/>
            <person name="Zhao Z."/>
            <person name="Zhou C."/>
            <person name="Zhu D."/>
            <person name="Lee S."/>
            <person name="Bess C."/>
            <person name="Blankenburg K."/>
            <person name="Forbes L."/>
            <person name="Fu Q."/>
            <person name="Gubbala S."/>
            <person name="Hirani K."/>
            <person name="Jayaseelan J.C."/>
            <person name="Lara F."/>
            <person name="Munidasa M."/>
            <person name="Palculict T."/>
            <person name="Patil S."/>
            <person name="Pu L.-L."/>
            <person name="Saada N."/>
            <person name="Tang L."/>
            <person name="Weissenberger G."/>
            <person name="Zhu Y."/>
            <person name="Hemphill L."/>
            <person name="Shang Y."/>
            <person name="Youmans B."/>
            <person name="Ayvaz T."/>
            <person name="Ross M."/>
            <person name="Santibanez J."/>
            <person name="Aqrawi P."/>
            <person name="Gross S."/>
            <person name="Joshi V."/>
            <person name="Fowler G."/>
            <person name="Nazareth L."/>
            <person name="Reid J."/>
            <person name="Worley K."/>
            <person name="Petrosino J."/>
            <person name="Highlander S."/>
            <person name="Gibbs R."/>
        </authorList>
    </citation>
    <scope>NUCLEOTIDE SEQUENCE [LARGE SCALE GENOMIC DNA]</scope>
    <source>
        <strain evidence="1 2">ATCC 23263</strain>
    </source>
</reference>
<proteinExistence type="predicted"/>
<protein>
    <submittedName>
        <fullName evidence="1">Uncharacterized protein</fullName>
    </submittedName>
</protein>
<name>E6MIA3_9FIRM</name>
<dbReference type="HOGENOM" id="CLU_3220778_0_0_9"/>
<evidence type="ECO:0000313" key="2">
    <source>
        <dbReference type="Proteomes" id="UP000004754"/>
    </source>
</evidence>